<dbReference type="GeneID" id="100174997"/>
<reference evidence="4" key="1">
    <citation type="journal article" date="2002" name="Science">
        <title>The draft genome of Ciona intestinalis: insights into chordate and vertebrate origins.</title>
        <authorList>
            <person name="Dehal P."/>
            <person name="Satou Y."/>
            <person name="Campbell R.K."/>
            <person name="Chapman J."/>
            <person name="Degnan B."/>
            <person name="De Tomaso A."/>
            <person name="Davidson B."/>
            <person name="Di Gregorio A."/>
            <person name="Gelpke M."/>
            <person name="Goodstein D.M."/>
            <person name="Harafuji N."/>
            <person name="Hastings K.E."/>
            <person name="Ho I."/>
            <person name="Hotta K."/>
            <person name="Huang W."/>
            <person name="Kawashima T."/>
            <person name="Lemaire P."/>
            <person name="Martinez D."/>
            <person name="Meinertzhagen I.A."/>
            <person name="Necula S."/>
            <person name="Nonaka M."/>
            <person name="Putnam N."/>
            <person name="Rash S."/>
            <person name="Saiga H."/>
            <person name="Satake M."/>
            <person name="Terry A."/>
            <person name="Yamada L."/>
            <person name="Wang H.G."/>
            <person name="Awazu S."/>
            <person name="Azumi K."/>
            <person name="Boore J."/>
            <person name="Branno M."/>
            <person name="Chin-Bow S."/>
            <person name="DeSantis R."/>
            <person name="Doyle S."/>
            <person name="Francino P."/>
            <person name="Keys D.N."/>
            <person name="Haga S."/>
            <person name="Hayashi H."/>
            <person name="Hino K."/>
            <person name="Imai K.S."/>
            <person name="Inaba K."/>
            <person name="Kano S."/>
            <person name="Kobayashi K."/>
            <person name="Kobayashi M."/>
            <person name="Lee B.I."/>
            <person name="Makabe K.W."/>
            <person name="Manohar C."/>
            <person name="Matassi G."/>
            <person name="Medina M."/>
            <person name="Mochizuki Y."/>
            <person name="Mount S."/>
            <person name="Morishita T."/>
            <person name="Miura S."/>
            <person name="Nakayama A."/>
            <person name="Nishizaka S."/>
            <person name="Nomoto H."/>
            <person name="Ohta F."/>
            <person name="Oishi K."/>
            <person name="Rigoutsos I."/>
            <person name="Sano M."/>
            <person name="Sasaki A."/>
            <person name="Sasakura Y."/>
            <person name="Shoguchi E."/>
            <person name="Shin-i T."/>
            <person name="Spagnuolo A."/>
            <person name="Stainier D."/>
            <person name="Suzuki M.M."/>
            <person name="Tassy O."/>
            <person name="Takatori N."/>
            <person name="Tokuoka M."/>
            <person name="Yagi K."/>
            <person name="Yoshizaki F."/>
            <person name="Wada S."/>
            <person name="Zhang C."/>
            <person name="Hyatt P.D."/>
            <person name="Larimer F."/>
            <person name="Detter C."/>
            <person name="Doggett N."/>
            <person name="Glavina T."/>
            <person name="Hawkins T."/>
            <person name="Richardson P."/>
            <person name="Lucas S."/>
            <person name="Kohara Y."/>
            <person name="Levine M."/>
            <person name="Satoh N."/>
            <person name="Rokhsar D.S."/>
        </authorList>
    </citation>
    <scope>NUCLEOTIDE SEQUENCE [LARGE SCALE GENOMIC DNA]</scope>
</reference>
<reference evidence="3" key="2">
    <citation type="journal article" date="2008" name="Genome Biol.">
        <title>Improved genome assembly and evidence-based global gene model set for the chordate Ciona intestinalis: new insight into intron and operon populations.</title>
        <authorList>
            <person name="Satou Y."/>
            <person name="Mineta K."/>
            <person name="Ogasawara M."/>
            <person name="Sasakura Y."/>
            <person name="Shoguchi E."/>
            <person name="Ueno K."/>
            <person name="Yamada L."/>
            <person name="Matsumoto J."/>
            <person name="Wasserscheid J."/>
            <person name="Dewar K."/>
            <person name="Wiley G.B."/>
            <person name="Macmil S.L."/>
            <person name="Roe B.A."/>
            <person name="Zeller R.W."/>
            <person name="Hastings K.E."/>
            <person name="Lemaire P."/>
            <person name="Lindquist E."/>
            <person name="Endo T."/>
            <person name="Hotta K."/>
            <person name="Inaba K."/>
        </authorList>
    </citation>
    <scope>NUCLEOTIDE SEQUENCE [LARGE SCALE GENOMIC DNA]</scope>
    <source>
        <strain evidence="3">wild type</strain>
    </source>
</reference>
<feature type="compositionally biased region" description="Basic and acidic residues" evidence="2">
    <location>
        <begin position="60"/>
        <end position="78"/>
    </location>
</feature>
<accession>F6SAV8</accession>
<dbReference type="HOGENOM" id="CLU_1124204_0_0_1"/>
<keyword evidence="4" id="KW-1185">Reference proteome</keyword>
<keyword evidence="1" id="KW-0175">Coiled coil</keyword>
<organism evidence="3 4">
    <name type="scientific">Ciona intestinalis</name>
    <name type="common">Transparent sea squirt</name>
    <name type="synonym">Ascidia intestinalis</name>
    <dbReference type="NCBI Taxonomy" id="7719"/>
    <lineage>
        <taxon>Eukaryota</taxon>
        <taxon>Metazoa</taxon>
        <taxon>Chordata</taxon>
        <taxon>Tunicata</taxon>
        <taxon>Ascidiacea</taxon>
        <taxon>Phlebobranchia</taxon>
        <taxon>Cionidae</taxon>
        <taxon>Ciona</taxon>
    </lineage>
</organism>
<evidence type="ECO:0000256" key="1">
    <source>
        <dbReference type="SAM" id="Coils"/>
    </source>
</evidence>
<feature type="region of interest" description="Disordered" evidence="2">
    <location>
        <begin position="60"/>
        <end position="80"/>
    </location>
</feature>
<feature type="region of interest" description="Disordered" evidence="2">
    <location>
        <begin position="129"/>
        <end position="163"/>
    </location>
</feature>
<reference evidence="3" key="3">
    <citation type="submission" date="2025-08" db="UniProtKB">
        <authorList>
            <consortium name="Ensembl"/>
        </authorList>
    </citation>
    <scope>IDENTIFICATION</scope>
</reference>
<dbReference type="EMBL" id="EAAA01002410">
    <property type="status" value="NOT_ANNOTATED_CDS"/>
    <property type="molecule type" value="Genomic_DNA"/>
</dbReference>
<evidence type="ECO:0000256" key="2">
    <source>
        <dbReference type="SAM" id="MobiDB-lite"/>
    </source>
</evidence>
<feature type="compositionally biased region" description="Basic residues" evidence="2">
    <location>
        <begin position="198"/>
        <end position="208"/>
    </location>
</feature>
<dbReference type="AlphaFoldDB" id="F6SAV8"/>
<proteinExistence type="predicted"/>
<dbReference type="Ensembl" id="ENSCINT00000014376.3">
    <property type="protein sequence ID" value="ENSCINP00000014376.3"/>
    <property type="gene ID" value="ENSCING00000006996.3"/>
</dbReference>
<gene>
    <name evidence="3" type="primary">LOC100174997</name>
</gene>
<feature type="region of interest" description="Disordered" evidence="2">
    <location>
        <begin position="1"/>
        <end position="45"/>
    </location>
</feature>
<reference evidence="3" key="4">
    <citation type="submission" date="2025-09" db="UniProtKB">
        <authorList>
            <consortium name="Ensembl"/>
        </authorList>
    </citation>
    <scope>IDENTIFICATION</scope>
</reference>
<evidence type="ECO:0000313" key="3">
    <source>
        <dbReference type="Ensembl" id="ENSCINP00000014376.3"/>
    </source>
</evidence>
<sequence>MENRKISSELRPQSAHPRRIGVTDAPNITSNEGHRKVSTGRNGRRKSLTFEEWSLAVEERDKQKRRQMFDVRNKEKGSRKNSLTFDEWNQLVEEKQKQEQRKRAEIERINKEKKAALEEQKFGRKISFEQWMDQKSNQKESKIGASQGRRSSIAGVNEKEFEKRDKEEIEKAFQKWLLKKEEEKLSDEEHKLWLALHPPKKTATKKNSSHGPPSTLVRKLSKDSSNPQVRRSSAPSRPYQGKAIIAQ</sequence>
<name>F6SAV8_CIOIN</name>
<feature type="region of interest" description="Disordered" evidence="2">
    <location>
        <begin position="196"/>
        <end position="247"/>
    </location>
</feature>
<feature type="coiled-coil region" evidence="1">
    <location>
        <begin position="89"/>
        <end position="121"/>
    </location>
</feature>
<protein>
    <submittedName>
        <fullName evidence="3">Stress response protein NST1</fullName>
    </submittedName>
</protein>
<accession>A0A1W2WC86</accession>
<dbReference type="InParanoid" id="F6SAV8"/>
<evidence type="ECO:0000313" key="4">
    <source>
        <dbReference type="Proteomes" id="UP000008144"/>
    </source>
</evidence>
<feature type="compositionally biased region" description="Polar residues" evidence="2">
    <location>
        <begin position="223"/>
        <end position="235"/>
    </location>
</feature>
<dbReference type="KEGG" id="cin:100174997"/>
<feature type="compositionally biased region" description="Basic residues" evidence="2">
    <location>
        <begin position="36"/>
        <end position="45"/>
    </location>
</feature>
<dbReference type="RefSeq" id="XP_002128455.1">
    <property type="nucleotide sequence ID" value="XM_002128419.4"/>
</dbReference>
<dbReference type="Proteomes" id="UP000008144">
    <property type="component" value="Chromosome 7"/>
</dbReference>